<dbReference type="SMART" id="SM00355">
    <property type="entry name" value="ZnF_C2H2"/>
    <property type="match status" value="4"/>
</dbReference>
<keyword evidence="5" id="KW-0862">Zinc</keyword>
<feature type="domain" description="U1-type" evidence="9">
    <location>
        <begin position="238"/>
        <end position="272"/>
    </location>
</feature>
<dbReference type="PANTHER" id="PTHR46144:SF6">
    <property type="entry name" value="C2H2-TYPE DOMAIN-CONTAINING PROTEIN"/>
    <property type="match status" value="1"/>
</dbReference>
<gene>
    <name evidence="10" type="ORF">CMV_007864</name>
</gene>
<feature type="compositionally biased region" description="Basic and acidic residues" evidence="7">
    <location>
        <begin position="331"/>
        <end position="341"/>
    </location>
</feature>
<evidence type="ECO:0000259" key="8">
    <source>
        <dbReference type="SMART" id="SM00355"/>
    </source>
</evidence>
<feature type="region of interest" description="Disordered" evidence="7">
    <location>
        <begin position="67"/>
        <end position="101"/>
    </location>
</feature>
<dbReference type="GO" id="GO:0008270">
    <property type="term" value="F:zinc ion binding"/>
    <property type="evidence" value="ECO:0007669"/>
    <property type="project" value="UniProtKB-KW"/>
</dbReference>
<sequence>MDYTNRWTSQQQQQQQISLNPNPNSNHSSSISQAQLYHYPLPQPSFSHLTNPNLFLSFPQPVLPSASDSLLHPPGTDPFANSGLYPSTHVGPGSHVQFPEDPNAASKNWVYKQAEPIRYDSVPASNSLHENSIASTSSNSLWNNYWTNQHLTNDATKIVPEQTKFVQSMRCEVCKIDCNSREVYEKHMRGKKHLRNLQAQVPRSSIDGQVKFGASGGAAGKDLGTKKRKLLNGDAAADSVRVCTICNVTCNSQEVFNKHLAGKRHASQAGLIALNGVGPYIAAVKSQISSTWKKFPVKNKVVQSAWCSVCKINCNSNDVYIKHLSGKKHQKNMEKQSKSKNEVSAPASNALPAPTNPIIGPVENPDANKGKTVAKNSSNKVAESQAPREDLETKKRKVLECGAAAGAVRTCTICNLVCNSQSVFNSHLAGQKHAAMVKKQAEAGIAMAAAGLCTCPLHI</sequence>
<dbReference type="Gene3D" id="3.30.160.60">
    <property type="entry name" value="Classic Zinc Finger"/>
    <property type="match status" value="4"/>
</dbReference>
<feature type="domain" description="U1-type" evidence="9">
    <location>
        <begin position="302"/>
        <end position="336"/>
    </location>
</feature>
<evidence type="ECO:0000256" key="4">
    <source>
        <dbReference type="ARBA" id="ARBA00022771"/>
    </source>
</evidence>
<name>A0A8J4R8B2_9ROSI</name>
<keyword evidence="11" id="KW-1185">Reference proteome</keyword>
<dbReference type="PANTHER" id="PTHR46144">
    <property type="entry name" value="ZINC FINGER PROTEIN 385B-LIKE"/>
    <property type="match status" value="1"/>
</dbReference>
<dbReference type="SUPFAM" id="SSF57667">
    <property type="entry name" value="beta-beta-alpha zinc fingers"/>
    <property type="match status" value="4"/>
</dbReference>
<dbReference type="AlphaFoldDB" id="A0A8J4R8B2"/>
<evidence type="ECO:0000259" key="9">
    <source>
        <dbReference type="SMART" id="SM00451"/>
    </source>
</evidence>
<dbReference type="InterPro" id="IPR013087">
    <property type="entry name" value="Znf_C2H2_type"/>
</dbReference>
<protein>
    <submittedName>
        <fullName evidence="10">Uncharacterized protein</fullName>
    </submittedName>
</protein>
<feature type="region of interest" description="Disordered" evidence="7">
    <location>
        <begin position="1"/>
        <end position="31"/>
    </location>
</feature>
<evidence type="ECO:0000256" key="2">
    <source>
        <dbReference type="ARBA" id="ARBA00022723"/>
    </source>
</evidence>
<feature type="domain" description="U1-type" evidence="9">
    <location>
        <begin position="166"/>
        <end position="200"/>
    </location>
</feature>
<dbReference type="GO" id="GO:0005634">
    <property type="term" value="C:nucleus"/>
    <property type="evidence" value="ECO:0007669"/>
    <property type="project" value="UniProtKB-SubCell"/>
</dbReference>
<reference evidence="10" key="1">
    <citation type="submission" date="2020-03" db="EMBL/GenBank/DDBJ databases">
        <title>Castanea mollissima Vanexum genome sequencing.</title>
        <authorList>
            <person name="Staton M."/>
        </authorList>
    </citation>
    <scope>NUCLEOTIDE SEQUENCE</scope>
    <source>
        <tissue evidence="10">Leaf</tissue>
    </source>
</reference>
<accession>A0A8J4R8B2</accession>
<keyword evidence="6" id="KW-0539">Nucleus</keyword>
<comment type="caution">
    <text evidence="10">The sequence shown here is derived from an EMBL/GenBank/DDBJ whole genome shotgun (WGS) entry which is preliminary data.</text>
</comment>
<dbReference type="SMART" id="SM00451">
    <property type="entry name" value="ZnF_U1"/>
    <property type="match status" value="4"/>
</dbReference>
<dbReference type="Pfam" id="PF12874">
    <property type="entry name" value="zf-met"/>
    <property type="match status" value="4"/>
</dbReference>
<evidence type="ECO:0000256" key="3">
    <source>
        <dbReference type="ARBA" id="ARBA00022737"/>
    </source>
</evidence>
<dbReference type="InterPro" id="IPR051868">
    <property type="entry name" value="ZN346_ZMAT4"/>
</dbReference>
<feature type="compositionally biased region" description="Low complexity" evidence="7">
    <location>
        <begin position="10"/>
        <end position="31"/>
    </location>
</feature>
<comment type="subcellular location">
    <subcellularLocation>
        <location evidence="1">Nucleus</location>
    </subcellularLocation>
</comment>
<keyword evidence="2" id="KW-0479">Metal-binding</keyword>
<evidence type="ECO:0000256" key="7">
    <source>
        <dbReference type="SAM" id="MobiDB-lite"/>
    </source>
</evidence>
<keyword evidence="3" id="KW-0677">Repeat</keyword>
<feature type="domain" description="C2H2-type" evidence="8">
    <location>
        <begin position="169"/>
        <end position="193"/>
    </location>
</feature>
<evidence type="ECO:0000256" key="1">
    <source>
        <dbReference type="ARBA" id="ARBA00004123"/>
    </source>
</evidence>
<feature type="domain" description="C2H2-type" evidence="8">
    <location>
        <begin position="409"/>
        <end position="433"/>
    </location>
</feature>
<evidence type="ECO:0000313" key="10">
    <source>
        <dbReference type="EMBL" id="KAF3968226.1"/>
    </source>
</evidence>
<keyword evidence="4" id="KW-0863">Zinc-finger</keyword>
<feature type="domain" description="U1-type" evidence="9">
    <location>
        <begin position="406"/>
        <end position="440"/>
    </location>
</feature>
<evidence type="ECO:0000313" key="11">
    <source>
        <dbReference type="Proteomes" id="UP000737018"/>
    </source>
</evidence>
<evidence type="ECO:0000256" key="5">
    <source>
        <dbReference type="ARBA" id="ARBA00022833"/>
    </source>
</evidence>
<organism evidence="10 11">
    <name type="scientific">Castanea mollissima</name>
    <name type="common">Chinese chestnut</name>
    <dbReference type="NCBI Taxonomy" id="60419"/>
    <lineage>
        <taxon>Eukaryota</taxon>
        <taxon>Viridiplantae</taxon>
        <taxon>Streptophyta</taxon>
        <taxon>Embryophyta</taxon>
        <taxon>Tracheophyta</taxon>
        <taxon>Spermatophyta</taxon>
        <taxon>Magnoliopsida</taxon>
        <taxon>eudicotyledons</taxon>
        <taxon>Gunneridae</taxon>
        <taxon>Pentapetalae</taxon>
        <taxon>rosids</taxon>
        <taxon>fabids</taxon>
        <taxon>Fagales</taxon>
        <taxon>Fagaceae</taxon>
        <taxon>Castanea</taxon>
    </lineage>
</organism>
<dbReference type="GO" id="GO:0003676">
    <property type="term" value="F:nucleic acid binding"/>
    <property type="evidence" value="ECO:0007669"/>
    <property type="project" value="InterPro"/>
</dbReference>
<feature type="domain" description="C2H2-type" evidence="8">
    <location>
        <begin position="241"/>
        <end position="265"/>
    </location>
</feature>
<feature type="domain" description="C2H2-type" evidence="8">
    <location>
        <begin position="305"/>
        <end position="329"/>
    </location>
</feature>
<proteinExistence type="predicted"/>
<dbReference type="InterPro" id="IPR003604">
    <property type="entry name" value="Matrin/U1-like-C_Znf_C2H2"/>
</dbReference>
<dbReference type="OrthoDB" id="434647at2759"/>
<feature type="region of interest" description="Disordered" evidence="7">
    <location>
        <begin position="326"/>
        <end position="389"/>
    </location>
</feature>
<dbReference type="Proteomes" id="UP000737018">
    <property type="component" value="Unassembled WGS sequence"/>
</dbReference>
<dbReference type="EMBL" id="JRKL02000800">
    <property type="protein sequence ID" value="KAF3968226.1"/>
    <property type="molecule type" value="Genomic_DNA"/>
</dbReference>
<dbReference type="InterPro" id="IPR036236">
    <property type="entry name" value="Znf_C2H2_sf"/>
</dbReference>
<evidence type="ECO:0000256" key="6">
    <source>
        <dbReference type="ARBA" id="ARBA00023242"/>
    </source>
</evidence>